<reference evidence="2" key="1">
    <citation type="submission" date="2025-08" db="UniProtKB">
        <authorList>
            <consortium name="RefSeq"/>
        </authorList>
    </citation>
    <scope>IDENTIFICATION</scope>
</reference>
<protein>
    <submittedName>
        <fullName evidence="2">Uncharacterized protein LOC104593040</fullName>
    </submittedName>
</protein>
<keyword evidence="1" id="KW-1185">Reference proteome</keyword>
<evidence type="ECO:0000313" key="1">
    <source>
        <dbReference type="Proteomes" id="UP000189703"/>
    </source>
</evidence>
<dbReference type="RefSeq" id="XP_010250987.1">
    <property type="nucleotide sequence ID" value="XM_010252685.2"/>
</dbReference>
<dbReference type="PANTHER" id="PTHR36795:SF2">
    <property type="entry name" value="OS01G0938400 PROTEIN"/>
    <property type="match status" value="1"/>
</dbReference>
<sequence>MPPLSCGYWQSKKEQVNQITRTREDKRGPTHLSSINCKLHLVWVLLEFLGNHPTMSAIEMASPIRLSYQRFRNEGGFDVEEERDERAFRRTRSWFRFRKLGNKKRSRIRIPGLRRFLRRRARLLTAARLSWNKVVKRLKESRGHMGDLFSGNYLFLQVSPSPLKCSYRPLTGHHLYGLSSSSRYSLGKIA</sequence>
<dbReference type="eggNOG" id="ENOG502S93F">
    <property type="taxonomic scope" value="Eukaryota"/>
</dbReference>
<accession>A0A1U7ZDV2</accession>
<dbReference type="OMA" id="NGQAHMN"/>
<gene>
    <name evidence="2" type="primary">LOC104593040</name>
</gene>
<dbReference type="Proteomes" id="UP000189703">
    <property type="component" value="Unplaced"/>
</dbReference>
<dbReference type="GeneID" id="104593040"/>
<name>A0A1U7ZDV2_NELNU</name>
<dbReference type="KEGG" id="nnu:104593040"/>
<dbReference type="OrthoDB" id="1932414at2759"/>
<organism evidence="1 2">
    <name type="scientific">Nelumbo nucifera</name>
    <name type="common">Sacred lotus</name>
    <dbReference type="NCBI Taxonomy" id="4432"/>
    <lineage>
        <taxon>Eukaryota</taxon>
        <taxon>Viridiplantae</taxon>
        <taxon>Streptophyta</taxon>
        <taxon>Embryophyta</taxon>
        <taxon>Tracheophyta</taxon>
        <taxon>Spermatophyta</taxon>
        <taxon>Magnoliopsida</taxon>
        <taxon>Proteales</taxon>
        <taxon>Nelumbonaceae</taxon>
        <taxon>Nelumbo</taxon>
    </lineage>
</organism>
<dbReference type="PANTHER" id="PTHR36795">
    <property type="entry name" value="OS01G0938400 PROTEIN"/>
    <property type="match status" value="1"/>
</dbReference>
<dbReference type="AlphaFoldDB" id="A0A1U7ZDV2"/>
<proteinExistence type="predicted"/>
<evidence type="ECO:0000313" key="2">
    <source>
        <dbReference type="RefSeq" id="XP_010250987.1"/>
    </source>
</evidence>